<keyword evidence="10" id="KW-1185">Reference proteome</keyword>
<dbReference type="InterPro" id="IPR009056">
    <property type="entry name" value="Cyt_c-like_dom"/>
</dbReference>
<keyword evidence="5 6" id="KW-0408">Iron</keyword>
<evidence type="ECO:0000256" key="2">
    <source>
        <dbReference type="ARBA" id="ARBA00022617"/>
    </source>
</evidence>
<evidence type="ECO:0000256" key="4">
    <source>
        <dbReference type="ARBA" id="ARBA00022982"/>
    </source>
</evidence>
<evidence type="ECO:0000256" key="7">
    <source>
        <dbReference type="SAM" id="SignalP"/>
    </source>
</evidence>
<evidence type="ECO:0000313" key="10">
    <source>
        <dbReference type="Proteomes" id="UP001301653"/>
    </source>
</evidence>
<reference evidence="9 10" key="1">
    <citation type="submission" date="2023-12" db="EMBL/GenBank/DDBJ databases">
        <title>Stenotrophomonas guangdongensis sp. nov., isolated from wilted pepper plants (Capsicum annuum).</title>
        <authorList>
            <person name="Qiu M."/>
            <person name="Li Y."/>
            <person name="Liu Q."/>
            <person name="Zhang X."/>
            <person name="Huang Y."/>
            <person name="Guo R."/>
            <person name="Hu M."/>
            <person name="Zhou J."/>
            <person name="Zhou X."/>
        </authorList>
    </citation>
    <scope>NUCLEOTIDE SEQUENCE [LARGE SCALE GENOMIC DNA]</scope>
    <source>
        <strain evidence="9 10">MH1</strain>
    </source>
</reference>
<keyword evidence="7" id="KW-0732">Signal</keyword>
<dbReference type="EMBL" id="JAYFUH010000061">
    <property type="protein sequence ID" value="MEA5666671.1"/>
    <property type="molecule type" value="Genomic_DNA"/>
</dbReference>
<keyword evidence="4" id="KW-0249">Electron transport</keyword>
<organism evidence="9 10">
    <name type="scientific">Stenotrophomonas capsici</name>
    <dbReference type="NCBI Taxonomy" id="3110230"/>
    <lineage>
        <taxon>Bacteria</taxon>
        <taxon>Pseudomonadati</taxon>
        <taxon>Pseudomonadota</taxon>
        <taxon>Gammaproteobacteria</taxon>
        <taxon>Lysobacterales</taxon>
        <taxon>Lysobacteraceae</taxon>
        <taxon>Stenotrophomonas</taxon>
    </lineage>
</organism>
<name>A0ABU5V002_9GAMM</name>
<keyword evidence="2 6" id="KW-0349">Heme</keyword>
<dbReference type="InterPro" id="IPR050597">
    <property type="entry name" value="Cytochrome_c_Oxidase_Subunit"/>
</dbReference>
<dbReference type="Pfam" id="PF00034">
    <property type="entry name" value="Cytochrom_C"/>
    <property type="match status" value="2"/>
</dbReference>
<comment type="caution">
    <text evidence="9">The sequence shown here is derived from an EMBL/GenBank/DDBJ whole genome shotgun (WGS) entry which is preliminary data.</text>
</comment>
<dbReference type="Proteomes" id="UP001301653">
    <property type="component" value="Unassembled WGS sequence"/>
</dbReference>
<proteinExistence type="predicted"/>
<feature type="domain" description="Cytochrome c" evidence="8">
    <location>
        <begin position="57"/>
        <end position="135"/>
    </location>
</feature>
<gene>
    <name evidence="9" type="ORF">VA603_03875</name>
</gene>
<accession>A0ABU5V002</accession>
<feature type="signal peptide" evidence="7">
    <location>
        <begin position="1"/>
        <end position="21"/>
    </location>
</feature>
<keyword evidence="3 6" id="KW-0479">Metal-binding</keyword>
<dbReference type="Gene3D" id="1.10.760.10">
    <property type="entry name" value="Cytochrome c-like domain"/>
    <property type="match status" value="2"/>
</dbReference>
<feature type="domain" description="Cytochrome c" evidence="8">
    <location>
        <begin position="151"/>
        <end position="255"/>
    </location>
</feature>
<dbReference type="PANTHER" id="PTHR33751:SF9">
    <property type="entry name" value="CYTOCHROME C4"/>
    <property type="match status" value="1"/>
</dbReference>
<keyword evidence="1" id="KW-0813">Transport</keyword>
<dbReference type="PANTHER" id="PTHR33751">
    <property type="entry name" value="CBB3-TYPE CYTOCHROME C OXIDASE SUBUNIT FIXP"/>
    <property type="match status" value="1"/>
</dbReference>
<protein>
    <submittedName>
        <fullName evidence="9">C-type cytochrome</fullName>
    </submittedName>
</protein>
<evidence type="ECO:0000256" key="5">
    <source>
        <dbReference type="ARBA" id="ARBA00023004"/>
    </source>
</evidence>
<evidence type="ECO:0000313" key="9">
    <source>
        <dbReference type="EMBL" id="MEA5666671.1"/>
    </source>
</evidence>
<evidence type="ECO:0000256" key="1">
    <source>
        <dbReference type="ARBA" id="ARBA00022448"/>
    </source>
</evidence>
<dbReference type="InterPro" id="IPR036909">
    <property type="entry name" value="Cyt_c-like_dom_sf"/>
</dbReference>
<feature type="chain" id="PRO_5047180643" evidence="7">
    <location>
        <begin position="22"/>
        <end position="256"/>
    </location>
</feature>
<evidence type="ECO:0000256" key="6">
    <source>
        <dbReference type="PROSITE-ProRule" id="PRU00433"/>
    </source>
</evidence>
<evidence type="ECO:0000259" key="8">
    <source>
        <dbReference type="PROSITE" id="PS51007"/>
    </source>
</evidence>
<dbReference type="RefSeq" id="WP_323437969.1">
    <property type="nucleotide sequence ID" value="NZ_JAYFUH010000061.1"/>
</dbReference>
<dbReference type="SUPFAM" id="SSF46626">
    <property type="entry name" value="Cytochrome c"/>
    <property type="match status" value="2"/>
</dbReference>
<dbReference type="PROSITE" id="PS51007">
    <property type="entry name" value="CYTC"/>
    <property type="match status" value="2"/>
</dbReference>
<sequence>MKALWLLTALAVAGTQAVLMAAPQDAGTPPPAPVAEPGTPVQPPTRYDLRRAHAPAGDAQAGKAKAEVCAACHGAEGIAIAPMFPNLAGQRADYLYWSLHAYKSGRMPESPMTAMAASLEEQDIRDLSAYYAHLPVPPPPADAPPLEIDPALAASGQAIYMNGEPAKGIPPCQGCHGSDARGNPLADQRDRSGRAPYAAYPRLRGQQNDYLQARLQQFHDDAIDASTNSRVMHGIGRQLDADSIKAVSTWLSSLKE</sequence>
<evidence type="ECO:0000256" key="3">
    <source>
        <dbReference type="ARBA" id="ARBA00022723"/>
    </source>
</evidence>